<feature type="transmembrane region" description="Helical" evidence="6">
    <location>
        <begin position="327"/>
        <end position="346"/>
    </location>
</feature>
<feature type="transmembrane region" description="Helical" evidence="6">
    <location>
        <begin position="173"/>
        <end position="194"/>
    </location>
</feature>
<name>A0A1G2DZJ9_9BACT</name>
<dbReference type="Proteomes" id="UP000176755">
    <property type="component" value="Unassembled WGS sequence"/>
</dbReference>
<feature type="transmembrane region" description="Helical" evidence="6">
    <location>
        <begin position="147"/>
        <end position="167"/>
    </location>
</feature>
<organism evidence="7 8">
    <name type="scientific">Candidatus Nealsonbacteria bacterium RBG_13_42_11</name>
    <dbReference type="NCBI Taxonomy" id="1801663"/>
    <lineage>
        <taxon>Bacteria</taxon>
        <taxon>Candidatus Nealsoniibacteriota</taxon>
    </lineage>
</organism>
<evidence type="ECO:0000256" key="5">
    <source>
        <dbReference type="ARBA" id="ARBA00023136"/>
    </source>
</evidence>
<feature type="transmembrane region" description="Helical" evidence="6">
    <location>
        <begin position="383"/>
        <end position="405"/>
    </location>
</feature>
<dbReference type="Pfam" id="PF01943">
    <property type="entry name" value="Polysacc_synt"/>
    <property type="match status" value="1"/>
</dbReference>
<feature type="transmembrane region" description="Helical" evidence="6">
    <location>
        <begin position="214"/>
        <end position="230"/>
    </location>
</feature>
<keyword evidence="2" id="KW-1003">Cell membrane</keyword>
<feature type="transmembrane region" description="Helical" evidence="6">
    <location>
        <begin position="236"/>
        <end position="254"/>
    </location>
</feature>
<dbReference type="STRING" id="1801663.A2175_02300"/>
<reference evidence="7 8" key="1">
    <citation type="journal article" date="2016" name="Nat. Commun.">
        <title>Thousands of microbial genomes shed light on interconnected biogeochemical processes in an aquifer system.</title>
        <authorList>
            <person name="Anantharaman K."/>
            <person name="Brown C.T."/>
            <person name="Hug L.A."/>
            <person name="Sharon I."/>
            <person name="Castelle C.J."/>
            <person name="Probst A.J."/>
            <person name="Thomas B.C."/>
            <person name="Singh A."/>
            <person name="Wilkins M.J."/>
            <person name="Karaoz U."/>
            <person name="Brodie E.L."/>
            <person name="Williams K.H."/>
            <person name="Hubbard S.S."/>
            <person name="Banfield J.F."/>
        </authorList>
    </citation>
    <scope>NUCLEOTIDE SEQUENCE [LARGE SCALE GENOMIC DNA]</scope>
</reference>
<comment type="caution">
    <text evidence="7">The sequence shown here is derived from an EMBL/GenBank/DDBJ whole genome shotgun (WGS) entry which is preliminary data.</text>
</comment>
<evidence type="ECO:0000256" key="3">
    <source>
        <dbReference type="ARBA" id="ARBA00022692"/>
    </source>
</evidence>
<accession>A0A1G2DZJ9</accession>
<gene>
    <name evidence="7" type="ORF">A2175_02300</name>
</gene>
<evidence type="ECO:0000256" key="1">
    <source>
        <dbReference type="ARBA" id="ARBA00004651"/>
    </source>
</evidence>
<keyword evidence="5 6" id="KW-0472">Membrane</keyword>
<dbReference type="PANTHER" id="PTHR30250:SF11">
    <property type="entry name" value="O-ANTIGEN TRANSPORTER-RELATED"/>
    <property type="match status" value="1"/>
</dbReference>
<keyword evidence="4 6" id="KW-1133">Transmembrane helix</keyword>
<evidence type="ECO:0000256" key="4">
    <source>
        <dbReference type="ARBA" id="ARBA00022989"/>
    </source>
</evidence>
<feature type="transmembrane region" description="Helical" evidence="6">
    <location>
        <begin position="84"/>
        <end position="105"/>
    </location>
</feature>
<proteinExistence type="predicted"/>
<feature type="transmembrane region" description="Helical" evidence="6">
    <location>
        <begin position="12"/>
        <end position="35"/>
    </location>
</feature>
<evidence type="ECO:0000256" key="2">
    <source>
        <dbReference type="ARBA" id="ARBA00022475"/>
    </source>
</evidence>
<comment type="subcellular location">
    <subcellularLocation>
        <location evidence="1">Cell membrane</location>
        <topology evidence="1">Multi-pass membrane protein</topology>
    </subcellularLocation>
</comment>
<dbReference type="PANTHER" id="PTHR30250">
    <property type="entry name" value="PST FAMILY PREDICTED COLANIC ACID TRANSPORTER"/>
    <property type="match status" value="1"/>
</dbReference>
<dbReference type="InterPro" id="IPR002797">
    <property type="entry name" value="Polysacc_synth"/>
</dbReference>
<feature type="transmembrane region" description="Helical" evidence="6">
    <location>
        <begin position="117"/>
        <end position="140"/>
    </location>
</feature>
<feature type="transmembrane region" description="Helical" evidence="6">
    <location>
        <begin position="41"/>
        <end position="63"/>
    </location>
</feature>
<feature type="transmembrane region" description="Helical" evidence="6">
    <location>
        <begin position="296"/>
        <end position="315"/>
    </location>
</feature>
<dbReference type="AlphaFoldDB" id="A0A1G2DZJ9"/>
<feature type="transmembrane region" description="Helical" evidence="6">
    <location>
        <begin position="358"/>
        <end position="377"/>
    </location>
</feature>
<dbReference type="EMBL" id="MHLY01000004">
    <property type="protein sequence ID" value="OGZ18939.1"/>
    <property type="molecule type" value="Genomic_DNA"/>
</dbReference>
<evidence type="ECO:0000313" key="8">
    <source>
        <dbReference type="Proteomes" id="UP000176755"/>
    </source>
</evidence>
<protein>
    <submittedName>
        <fullName evidence="7">Uncharacterized protein</fullName>
    </submittedName>
</protein>
<sequence length="438" mass="49271">MNSAIFTKNTAITFFTRFATGVFSVLATIVIARTLGPQGQGIYSLAIMFSYILLIFTALGINPASVFLIGKKKYSPQEVLGNNLFLNLLISLGTVLIGLIIVFLFSNALFPGVEKTYLLLVLLLVPLILIFDLGCHILIGLQEIKKYNYFSFLQNGLFLLLLIIFLLGMNFGITIAIISQILSFILVGLFLFLVVKKEAGGMVLHLSKKYLKEIFSYGIKVHLSGIFHFLHYRIDLFLLNIFINPVAVGLYFVATKLAEVFYFLSNSTGTVLFSKIASETDEKQINSFTPIVCRNVLFITFWGVLVLLFLGQWLITFFYSKEFLDSVAPFRILLIGTLVVSGWEILANDFAARGKPILNTYIIGASVLINIVLNILFIPKWGISGAAIATAISYFFMFFVTVIIYSKISRNKIKNIIFLQKKDIEFYKNLFAEIKKRI</sequence>
<dbReference type="CDD" id="cd13128">
    <property type="entry name" value="MATE_Wzx_like"/>
    <property type="match status" value="1"/>
</dbReference>
<keyword evidence="3 6" id="KW-0812">Transmembrane</keyword>
<evidence type="ECO:0000256" key="6">
    <source>
        <dbReference type="SAM" id="Phobius"/>
    </source>
</evidence>
<dbReference type="GO" id="GO:0005886">
    <property type="term" value="C:plasma membrane"/>
    <property type="evidence" value="ECO:0007669"/>
    <property type="project" value="UniProtKB-SubCell"/>
</dbReference>
<dbReference type="InterPro" id="IPR050833">
    <property type="entry name" value="Poly_Biosynth_Transport"/>
</dbReference>
<evidence type="ECO:0000313" key="7">
    <source>
        <dbReference type="EMBL" id="OGZ18939.1"/>
    </source>
</evidence>